<dbReference type="PANTHER" id="PTHR23416:SF78">
    <property type="entry name" value="LIPOPOLYSACCHARIDE BIOSYNTHESIS O-ACETYL TRANSFERASE WBBJ-RELATED"/>
    <property type="match status" value="1"/>
</dbReference>
<gene>
    <name evidence="1" type="ORF">BECKLPF1236B_GA0070989_11877</name>
</gene>
<dbReference type="Pfam" id="PF00132">
    <property type="entry name" value="Hexapep"/>
    <property type="match status" value="1"/>
</dbReference>
<dbReference type="EMBL" id="CAADFK010000187">
    <property type="protein sequence ID" value="VFK19820.1"/>
    <property type="molecule type" value="Genomic_DNA"/>
</dbReference>
<dbReference type="InterPro" id="IPR001451">
    <property type="entry name" value="Hexapep"/>
</dbReference>
<evidence type="ECO:0000313" key="1">
    <source>
        <dbReference type="EMBL" id="VFK19820.1"/>
    </source>
</evidence>
<name>A0A450WS26_9GAMM</name>
<protein>
    <submittedName>
        <fullName evidence="1">Acetyltransferase (Isoleucine patch superfamily)</fullName>
    </submittedName>
</protein>
<keyword evidence="1" id="KW-0808">Transferase</keyword>
<dbReference type="InterPro" id="IPR051159">
    <property type="entry name" value="Hexapeptide_acetyltransf"/>
</dbReference>
<sequence>MKLYVRGTSNRIRLGKNLLTWNLILVVDGSQNVVEIGDSFSGGGRLMISGNHNRLLFGANIHLNASRLFLIGMGCRLILGTGCVLSEGVDIRTTDSHFINDQATDRQINPDADVVLGDRVWLGRNVSVLKGSRIGSDSVVGTGAVVAGEIPANVVAGGVPARVIREGVYWVK</sequence>
<organism evidence="1">
    <name type="scientific">Candidatus Kentrum sp. LPFa</name>
    <dbReference type="NCBI Taxonomy" id="2126335"/>
    <lineage>
        <taxon>Bacteria</taxon>
        <taxon>Pseudomonadati</taxon>
        <taxon>Pseudomonadota</taxon>
        <taxon>Gammaproteobacteria</taxon>
        <taxon>Candidatus Kentrum</taxon>
    </lineage>
</organism>
<dbReference type="GO" id="GO:0016740">
    <property type="term" value="F:transferase activity"/>
    <property type="evidence" value="ECO:0007669"/>
    <property type="project" value="UniProtKB-KW"/>
</dbReference>
<dbReference type="AlphaFoldDB" id="A0A450WS26"/>
<accession>A0A450WS26</accession>
<dbReference type="CDD" id="cd04647">
    <property type="entry name" value="LbH_MAT_like"/>
    <property type="match status" value="1"/>
</dbReference>
<dbReference type="PANTHER" id="PTHR23416">
    <property type="entry name" value="SIALIC ACID SYNTHASE-RELATED"/>
    <property type="match status" value="1"/>
</dbReference>
<dbReference type="SUPFAM" id="SSF51161">
    <property type="entry name" value="Trimeric LpxA-like enzymes"/>
    <property type="match status" value="1"/>
</dbReference>
<dbReference type="InterPro" id="IPR011004">
    <property type="entry name" value="Trimer_LpxA-like_sf"/>
</dbReference>
<proteinExistence type="predicted"/>
<dbReference type="Gene3D" id="2.160.10.10">
    <property type="entry name" value="Hexapeptide repeat proteins"/>
    <property type="match status" value="1"/>
</dbReference>
<reference evidence="1" key="1">
    <citation type="submission" date="2019-02" db="EMBL/GenBank/DDBJ databases">
        <authorList>
            <person name="Gruber-Vodicka R. H."/>
            <person name="Seah K. B. B."/>
        </authorList>
    </citation>
    <scope>NUCLEOTIDE SEQUENCE</scope>
    <source>
        <strain evidence="1">BECK_S313</strain>
    </source>
</reference>